<feature type="transmembrane region" description="Helical" evidence="9">
    <location>
        <begin position="160"/>
        <end position="180"/>
    </location>
</feature>
<dbReference type="GO" id="GO:0005886">
    <property type="term" value="C:plasma membrane"/>
    <property type="evidence" value="ECO:0007669"/>
    <property type="project" value="UniProtKB-ARBA"/>
</dbReference>
<dbReference type="InterPro" id="IPR036259">
    <property type="entry name" value="MFS_trans_sf"/>
</dbReference>
<feature type="transmembrane region" description="Helical" evidence="9">
    <location>
        <begin position="274"/>
        <end position="295"/>
    </location>
</feature>
<dbReference type="FunFam" id="1.20.1250.20:FF:000085">
    <property type="entry name" value="MFS peptide transporter Ptr2"/>
    <property type="match status" value="1"/>
</dbReference>
<dbReference type="Proteomes" id="UP000028545">
    <property type="component" value="Unassembled WGS sequence"/>
</dbReference>
<keyword evidence="6 9" id="KW-0472">Membrane</keyword>
<keyword evidence="4 7" id="KW-0812">Transmembrane</keyword>
<dbReference type="RefSeq" id="XP_016643753.1">
    <property type="nucleotide sequence ID" value="XM_016786777.1"/>
</dbReference>
<feature type="compositionally biased region" description="Basic and acidic residues" evidence="8">
    <location>
        <begin position="22"/>
        <end position="39"/>
    </location>
</feature>
<evidence type="ECO:0000256" key="3">
    <source>
        <dbReference type="ARBA" id="ARBA00022448"/>
    </source>
</evidence>
<gene>
    <name evidence="10" type="ORF">SAPIO_CDS4156</name>
</gene>
<dbReference type="KEGG" id="sapo:SAPIO_CDS4156"/>
<feature type="transmembrane region" description="Helical" evidence="9">
    <location>
        <begin position="492"/>
        <end position="513"/>
    </location>
</feature>
<dbReference type="GO" id="GO:0071916">
    <property type="term" value="F:dipeptide transmembrane transporter activity"/>
    <property type="evidence" value="ECO:0007669"/>
    <property type="project" value="UniProtKB-ARBA"/>
</dbReference>
<proteinExistence type="inferred from homology"/>
<accession>A0A084G9E2</accession>
<dbReference type="Pfam" id="PF00854">
    <property type="entry name" value="PTR2"/>
    <property type="match status" value="1"/>
</dbReference>
<dbReference type="SUPFAM" id="SSF103473">
    <property type="entry name" value="MFS general substrate transporter"/>
    <property type="match status" value="1"/>
</dbReference>
<evidence type="ECO:0000313" key="11">
    <source>
        <dbReference type="Proteomes" id="UP000028545"/>
    </source>
</evidence>
<dbReference type="OMA" id="FKCCISP"/>
<evidence type="ECO:0000256" key="8">
    <source>
        <dbReference type="SAM" id="MobiDB-lite"/>
    </source>
</evidence>
<evidence type="ECO:0000313" key="10">
    <source>
        <dbReference type="EMBL" id="KEZ43954.1"/>
    </source>
</evidence>
<feature type="transmembrane region" description="Helical" evidence="9">
    <location>
        <begin position="186"/>
        <end position="205"/>
    </location>
</feature>
<evidence type="ECO:0000256" key="5">
    <source>
        <dbReference type="ARBA" id="ARBA00022989"/>
    </source>
</evidence>
<dbReference type="HOGENOM" id="CLU_004790_4_1_1"/>
<dbReference type="OrthoDB" id="8904098at2759"/>
<dbReference type="VEuPathDB" id="FungiDB:SAPIO_CDS4156"/>
<evidence type="ECO:0000256" key="4">
    <source>
        <dbReference type="ARBA" id="ARBA00022692"/>
    </source>
</evidence>
<feature type="region of interest" description="Disordered" evidence="8">
    <location>
        <begin position="1"/>
        <end position="52"/>
    </location>
</feature>
<keyword evidence="11" id="KW-1185">Reference proteome</keyword>
<evidence type="ECO:0000256" key="1">
    <source>
        <dbReference type="ARBA" id="ARBA00004141"/>
    </source>
</evidence>
<dbReference type="Gene3D" id="1.20.1250.20">
    <property type="entry name" value="MFS general substrate transporter like domains"/>
    <property type="match status" value="1"/>
</dbReference>
<keyword evidence="3 7" id="KW-0813">Transport</keyword>
<sequence>MATGADLDIVEGTQRPAGATVDPEKNRSAEKTEPPHYADDAESLSGPNGEVYPTAEETETLRHVHGKVNWLIYTIGIVEMAERFAYYGTTAVFVNFIAMPLPEGSTTGAAGTDGQAGALGLGQQVSFSVVMFNTFWSYFMPLLGGYLADTYWGRYLTIQYAIVIAIIGHIIIVVAAIPSVISHPNGALGCFIVGLLFFGAGVGWFKANISPLVAEQYELTQPRATVETLPSGERVIVDPVMTISRVYMRYYFLINVGALTGQISMVYAEKYVGFWLAYLLPTILFFLCPIIMLICRNKYAKRPPTGSVLGKSIALVTYGIKKNGIGAFNKDYFWDSIRPSQVADKPSFMTFDDAWVGEVRRGLKACAVFLWYPIFWLAYNQMNSNLVNQAGSMRLGGVPNDVVSNLNPFALLILIPVCDKFVYPAIAKTGFRFTPIRKITLGFFIAALSMAIAAIIQHFIYVRSPCGYNANDRDCYDERGPPDMSVWIQTPAYVLIALSEVMASITGLEYAFTKAPRNMRGLVNGVFWFVHAFSSAIAQAFTGLARDPLLVWLYTTVAIISTCGGTGFWICFRKLDKEEDALNALPESTYIGRNVEKELENKSVA</sequence>
<feature type="transmembrane region" description="Helical" evidence="9">
    <location>
        <begin position="84"/>
        <end position="101"/>
    </location>
</feature>
<keyword evidence="5 9" id="KW-1133">Transmembrane helix</keyword>
<dbReference type="EMBL" id="JOWA01000090">
    <property type="protein sequence ID" value="KEZ43954.1"/>
    <property type="molecule type" value="Genomic_DNA"/>
</dbReference>
<feature type="transmembrane region" description="Helical" evidence="9">
    <location>
        <begin position="525"/>
        <end position="545"/>
    </location>
</feature>
<evidence type="ECO:0000256" key="7">
    <source>
        <dbReference type="RuleBase" id="RU003755"/>
    </source>
</evidence>
<dbReference type="GeneID" id="27723228"/>
<evidence type="ECO:0000256" key="2">
    <source>
        <dbReference type="ARBA" id="ARBA00005982"/>
    </source>
</evidence>
<dbReference type="InterPro" id="IPR018456">
    <property type="entry name" value="PTR2_symporter_CS"/>
</dbReference>
<comment type="similarity">
    <text evidence="2 7">Belongs to the major facilitator superfamily. Proton-dependent oligopeptide transporter (POT/PTR) (TC 2.A.17) family.</text>
</comment>
<evidence type="ECO:0000256" key="9">
    <source>
        <dbReference type="SAM" id="Phobius"/>
    </source>
</evidence>
<feature type="transmembrane region" description="Helical" evidence="9">
    <location>
        <begin position="551"/>
        <end position="572"/>
    </location>
</feature>
<dbReference type="PROSITE" id="PS01023">
    <property type="entry name" value="PTR2_2"/>
    <property type="match status" value="1"/>
</dbReference>
<dbReference type="PANTHER" id="PTHR11654">
    <property type="entry name" value="OLIGOPEPTIDE TRANSPORTER-RELATED"/>
    <property type="match status" value="1"/>
</dbReference>
<dbReference type="InterPro" id="IPR000109">
    <property type="entry name" value="POT_fam"/>
</dbReference>
<organism evidence="10 11">
    <name type="scientific">Pseudallescheria apiosperma</name>
    <name type="common">Scedosporium apiospermum</name>
    <dbReference type="NCBI Taxonomy" id="563466"/>
    <lineage>
        <taxon>Eukaryota</taxon>
        <taxon>Fungi</taxon>
        <taxon>Dikarya</taxon>
        <taxon>Ascomycota</taxon>
        <taxon>Pezizomycotina</taxon>
        <taxon>Sordariomycetes</taxon>
        <taxon>Hypocreomycetidae</taxon>
        <taxon>Microascales</taxon>
        <taxon>Microascaceae</taxon>
        <taxon>Scedosporium</taxon>
    </lineage>
</organism>
<protein>
    <submittedName>
        <fullName evidence="10">Putative peptide transporter ptr2</fullName>
    </submittedName>
</protein>
<name>A0A084G9E2_PSEDA</name>
<evidence type="ECO:0000256" key="6">
    <source>
        <dbReference type="ARBA" id="ARBA00023136"/>
    </source>
</evidence>
<comment type="caution">
    <text evidence="10">The sequence shown here is derived from an EMBL/GenBank/DDBJ whole genome shotgun (WGS) entry which is preliminary data.</text>
</comment>
<feature type="transmembrane region" description="Helical" evidence="9">
    <location>
        <begin position="250"/>
        <end position="268"/>
    </location>
</feature>
<dbReference type="AlphaFoldDB" id="A0A084G9E2"/>
<feature type="transmembrane region" description="Helical" evidence="9">
    <location>
        <begin position="121"/>
        <end position="148"/>
    </location>
</feature>
<feature type="transmembrane region" description="Helical" evidence="9">
    <location>
        <begin position="439"/>
        <end position="461"/>
    </location>
</feature>
<reference evidence="10 11" key="1">
    <citation type="journal article" date="2014" name="Genome Announc.">
        <title>Draft genome sequence of the pathogenic fungus Scedosporium apiospermum.</title>
        <authorList>
            <person name="Vandeputte P."/>
            <person name="Ghamrawi S."/>
            <person name="Rechenmann M."/>
            <person name="Iltis A."/>
            <person name="Giraud S."/>
            <person name="Fleury M."/>
            <person name="Thornton C."/>
            <person name="Delhaes L."/>
            <person name="Meyer W."/>
            <person name="Papon N."/>
            <person name="Bouchara J.P."/>
        </authorList>
    </citation>
    <scope>NUCLEOTIDE SEQUENCE [LARGE SCALE GENOMIC DNA]</scope>
    <source>
        <strain evidence="10 11">IHEM 14462</strain>
    </source>
</reference>
<comment type="subcellular location">
    <subcellularLocation>
        <location evidence="1 7">Membrane</location>
        <topology evidence="1 7">Multi-pass membrane protein</topology>
    </subcellularLocation>
</comment>